<dbReference type="KEGG" id="psey:GU243_02385"/>
<organism evidence="3 4">
    <name type="scientific">Pseudarthrobacter psychrotolerans</name>
    <dbReference type="NCBI Taxonomy" id="2697569"/>
    <lineage>
        <taxon>Bacteria</taxon>
        <taxon>Bacillati</taxon>
        <taxon>Actinomycetota</taxon>
        <taxon>Actinomycetes</taxon>
        <taxon>Micrococcales</taxon>
        <taxon>Micrococcaceae</taxon>
        <taxon>Pseudarthrobacter</taxon>
    </lineage>
</organism>
<accession>A0A6P1NMP0</accession>
<dbReference type="NCBIfam" id="TIGR01760">
    <property type="entry name" value="tape_meas_TP901"/>
    <property type="match status" value="1"/>
</dbReference>
<dbReference type="PANTHER" id="PTHR37813:SF1">
    <property type="entry name" value="FELS-2 PROPHAGE PROTEIN"/>
    <property type="match status" value="1"/>
</dbReference>
<evidence type="ECO:0000256" key="1">
    <source>
        <dbReference type="ARBA" id="ARBA00022612"/>
    </source>
</evidence>
<dbReference type="PANTHER" id="PTHR37813">
    <property type="entry name" value="FELS-2 PROPHAGE PROTEIN"/>
    <property type="match status" value="1"/>
</dbReference>
<protein>
    <submittedName>
        <fullName evidence="3">Phage tail tape measure protein</fullName>
    </submittedName>
</protein>
<keyword evidence="4" id="KW-1185">Reference proteome</keyword>
<evidence type="ECO:0000259" key="2">
    <source>
        <dbReference type="Pfam" id="PF10145"/>
    </source>
</evidence>
<dbReference type="Proteomes" id="UP000464186">
    <property type="component" value="Chromosome"/>
</dbReference>
<dbReference type="EMBL" id="CP047898">
    <property type="protein sequence ID" value="QHK18812.1"/>
    <property type="molecule type" value="Genomic_DNA"/>
</dbReference>
<name>A0A6P1NMP0_9MICC</name>
<dbReference type="InterPro" id="IPR010090">
    <property type="entry name" value="Phage_tape_meas"/>
</dbReference>
<feature type="domain" description="Phage tail tape measure protein" evidence="2">
    <location>
        <begin position="112"/>
        <end position="311"/>
    </location>
</feature>
<keyword evidence="1" id="KW-1188">Viral release from host cell</keyword>
<dbReference type="AlphaFoldDB" id="A0A6P1NMP0"/>
<proteinExistence type="predicted"/>
<dbReference type="Pfam" id="PF10145">
    <property type="entry name" value="PhageMin_Tail"/>
    <property type="match status" value="1"/>
</dbReference>
<evidence type="ECO:0000313" key="4">
    <source>
        <dbReference type="Proteomes" id="UP000464186"/>
    </source>
</evidence>
<reference evidence="3 4" key="1">
    <citation type="submission" date="2020-01" db="EMBL/GenBank/DDBJ databases">
        <title>Pseudarthrobacter psychrotolerans sp. nov., isolated from antarctic soil.</title>
        <authorList>
            <person name="Shin Y."/>
            <person name="Park W."/>
        </authorList>
    </citation>
    <scope>NUCLEOTIDE SEQUENCE [LARGE SCALE GENOMIC DNA]</scope>
    <source>
        <strain evidence="3 4">YJ56</strain>
    </source>
</reference>
<sequence length="979" mass="100206">MANDHVIDVKVRADTTELSKGLSKAEQELGKAGQGFSKYGTDAEKASKQTKGFVDANRGHMESVGKDAAIMGGAVLAGIGLAVHAYSEFSGRMAQVQSLSHASAAEMDVLTNSALSMGMAFGLSANDVADAEIELVKAGVSVKEMMGGALPGALALAAAGQIDVGKATEIATIALTQFNLHGKDVPHVADLLAAGADKALGGVSELGDGLKQGGLVAAQFGLTIDDTVGTLSAFANAGLLGSDAGTSMKTMFLALASPSKQAANMMAEMGINAYDTTGKFVGVTALAGQLHDKLGNLSDAQRNAALSTIFGSDAMRAASVLMKEGSTGIQKWIKDVNDQGFAAVQAAGKMDSLNGDFKKLQASFETGLIEMGAASDGFLRPVVQGLTDAIGAFNSLPEPVKGAGVAVAGVTGAGLLLGGALLTVIPKISDTVHAVGALRDAAPRTASALGSVGKAAGVAAGAVVALQIAAATLTEKGTKSMDDYGQALLKVGKGDGAGLDSIFGKFDKVNGIDVSKIDTLAVAVNRLTHQTFDDSGNKFFQGFTDFIGLPKGEIGQLENRLRGLGDAMGNLVKTGGADVAAKSFRQLTTEFEANGKGAQDALDYLPGYRDALKGMASELKVPINDQELLNLAVGEVPQKMKDAMNSTEGQAKMAEIAAKQTEAQQKALDDLGIAADGAILHLDKLVQSMQASGLISISAQQATINYQKSLEAVDAAIVANGKNWDINTKAGKENQEAWLGQASAADASTLANAKNGMSAAELSANLTAQYTKLRDNAIALGANADKADEMARKALGIPKDIKIETAIQNFADTMAKAQQIAGAVNGIPGRKEIGIYTTEYFKTVDERSAPTVVDPNKLGGHYADGGALDSAPGPKGVDSKLFWGAKGEHVLTDSDVDAMGGQAAVYAFRKQLQNGGVRPMYGASAPAGVGGRAGATNVSAPDVRVFIGNEQIDARIEVVAGGVTDAKLKNVATMAGGRR</sequence>
<gene>
    <name evidence="3" type="ORF">GU243_02385</name>
</gene>
<evidence type="ECO:0000313" key="3">
    <source>
        <dbReference type="EMBL" id="QHK18812.1"/>
    </source>
</evidence>